<dbReference type="OrthoDB" id="2128861at2759"/>
<feature type="transmembrane region" description="Helical" evidence="2">
    <location>
        <begin position="75"/>
        <end position="95"/>
    </location>
</feature>
<dbReference type="VEuPathDB" id="FungiDB:SeMB42_g02320"/>
<evidence type="ECO:0000256" key="1">
    <source>
        <dbReference type="SAM" id="MobiDB-lite"/>
    </source>
</evidence>
<evidence type="ECO:0000313" key="6">
    <source>
        <dbReference type="Proteomes" id="UP000320475"/>
    </source>
</evidence>
<dbReference type="EMBL" id="QEAM01000098">
    <property type="protein sequence ID" value="TPX46653.1"/>
    <property type="molecule type" value="Genomic_DNA"/>
</dbReference>
<dbReference type="AlphaFoldDB" id="A0A507DEV4"/>
<dbReference type="Proteomes" id="UP000320475">
    <property type="component" value="Unassembled WGS sequence"/>
</dbReference>
<keyword evidence="2" id="KW-0812">Transmembrane</keyword>
<evidence type="ECO:0000313" key="3">
    <source>
        <dbReference type="EMBL" id="TPX46653.1"/>
    </source>
</evidence>
<feature type="region of interest" description="Disordered" evidence="1">
    <location>
        <begin position="1"/>
        <end position="30"/>
    </location>
</feature>
<organism evidence="4 5">
    <name type="scientific">Synchytrium endobioticum</name>
    <dbReference type="NCBI Taxonomy" id="286115"/>
    <lineage>
        <taxon>Eukaryota</taxon>
        <taxon>Fungi</taxon>
        <taxon>Fungi incertae sedis</taxon>
        <taxon>Chytridiomycota</taxon>
        <taxon>Chytridiomycota incertae sedis</taxon>
        <taxon>Chytridiomycetes</taxon>
        <taxon>Synchytriales</taxon>
        <taxon>Synchytriaceae</taxon>
        <taxon>Synchytrium</taxon>
    </lineage>
</organism>
<proteinExistence type="predicted"/>
<gene>
    <name evidence="3" type="ORF">SeLEV6574_g03113</name>
    <name evidence="4" type="ORF">SeMB42_g02320</name>
</gene>
<dbReference type="EMBL" id="QEAN01000070">
    <property type="protein sequence ID" value="TPX50229.1"/>
    <property type="molecule type" value="Genomic_DNA"/>
</dbReference>
<evidence type="ECO:0000313" key="5">
    <source>
        <dbReference type="Proteomes" id="UP000317494"/>
    </source>
</evidence>
<evidence type="ECO:0000313" key="4">
    <source>
        <dbReference type="EMBL" id="TPX50229.1"/>
    </source>
</evidence>
<keyword evidence="2" id="KW-1133">Transmembrane helix</keyword>
<feature type="transmembrane region" description="Helical" evidence="2">
    <location>
        <begin position="175"/>
        <end position="193"/>
    </location>
</feature>
<comment type="caution">
    <text evidence="4">The sequence shown here is derived from an EMBL/GenBank/DDBJ whole genome shotgun (WGS) entry which is preliminary data.</text>
</comment>
<dbReference type="Proteomes" id="UP000317494">
    <property type="component" value="Unassembled WGS sequence"/>
</dbReference>
<feature type="transmembrane region" description="Helical" evidence="2">
    <location>
        <begin position="205"/>
        <end position="223"/>
    </location>
</feature>
<reference evidence="5 6" key="1">
    <citation type="journal article" date="2019" name="Sci. Rep.">
        <title>Comparative genomics of chytrid fungi reveal insights into the obligate biotrophic and pathogenic lifestyle of Synchytrium endobioticum.</title>
        <authorList>
            <person name="van de Vossenberg B.T.L.H."/>
            <person name="Warris S."/>
            <person name="Nguyen H.D.T."/>
            <person name="van Gent-Pelzer M.P.E."/>
            <person name="Joly D.L."/>
            <person name="van de Geest H.C."/>
            <person name="Bonants P.J.M."/>
            <person name="Smith D.S."/>
            <person name="Levesque C.A."/>
            <person name="van der Lee T.A.J."/>
        </authorList>
    </citation>
    <scope>NUCLEOTIDE SEQUENCE [LARGE SCALE GENOMIC DNA]</scope>
    <source>
        <strain evidence="3 6">LEV6574</strain>
        <strain evidence="4 5">MB42</strain>
    </source>
</reference>
<feature type="transmembrane region" description="Helical" evidence="2">
    <location>
        <begin position="243"/>
        <end position="265"/>
    </location>
</feature>
<protein>
    <submittedName>
        <fullName evidence="4">Uncharacterized protein</fullName>
    </submittedName>
</protein>
<sequence length="278" mass="30973">MYNSNSNKEQDPALHQHQRHVHPPSGGPSEADPLLPGHPPLYYGVPQPASAHILPVPVLVERRVRVFYSSLSSTYATMFVLFAICYAMALFTLFVNDFIRISKDPLFGSEIRFGLFETCLTRSVNGNDIFSCHSWPNSDCKLFGNDGNQVIGGDDQRQPRLSFCQGFLAARYLEIGAQIFGGLAIIAWALMISEPIRRVATAPSLWLTIIFVSLQIIVMKIMIDLKGDDSAFFVSRSFGNSFVTLLGSWILAILLLLILAVTVMIRHSNYRYVYHAGA</sequence>
<keyword evidence="2" id="KW-0472">Membrane</keyword>
<evidence type="ECO:0000256" key="2">
    <source>
        <dbReference type="SAM" id="Phobius"/>
    </source>
</evidence>
<keyword evidence="5" id="KW-1185">Reference proteome</keyword>
<name>A0A507DEV4_9FUNG</name>
<accession>A0A507DEV4</accession>